<dbReference type="GO" id="GO:0016788">
    <property type="term" value="F:hydrolase activity, acting on ester bonds"/>
    <property type="evidence" value="ECO:0007669"/>
    <property type="project" value="InterPro"/>
</dbReference>
<protein>
    <submittedName>
        <fullName evidence="1">Uncharacterized protein</fullName>
    </submittedName>
</protein>
<dbReference type="SUPFAM" id="SSF52266">
    <property type="entry name" value="SGNH hydrolase"/>
    <property type="match status" value="1"/>
</dbReference>
<name>A0A3L7DY31_9GAMM</name>
<dbReference type="Gene3D" id="3.40.50.1110">
    <property type="entry name" value="SGNH hydrolase"/>
    <property type="match status" value="1"/>
</dbReference>
<accession>A0A3L7DY31</accession>
<dbReference type="InterPro" id="IPR036514">
    <property type="entry name" value="SGNH_hydro_sf"/>
</dbReference>
<keyword evidence="2" id="KW-1185">Reference proteome</keyword>
<dbReference type="InterPro" id="IPR001087">
    <property type="entry name" value="GDSL"/>
</dbReference>
<evidence type="ECO:0000313" key="2">
    <source>
        <dbReference type="Proteomes" id="UP000265509"/>
    </source>
</evidence>
<gene>
    <name evidence="1" type="ORF">DWB85_07725</name>
</gene>
<dbReference type="Proteomes" id="UP000265509">
    <property type="component" value="Unassembled WGS sequence"/>
</dbReference>
<evidence type="ECO:0000313" key="1">
    <source>
        <dbReference type="EMBL" id="RLQ22498.1"/>
    </source>
</evidence>
<sequence>MENRAMARATFITRTGPGFMQILLMLLAVALAPPGFAAKGGNGGGGNGGGDSYTVGGSVSGLQSADVVTLQMESGSSSEAITTGNGPFTFANSLPRRSSYSVTVSAQPEAATCVVENGSGTINKRDISNVNVLCSYEPVATTYSIGGTLSGLAEGSSVTLSNLGEELVLAANGDFTFPSALADGTGYNVTVAAQPAGQSCAVANAAGTVSGADVADVTVSCETTAVTLTRLEGAGDSIMRGYNASCTGNTGFLDLFCYSGGDQNQNSFLDGSSSNVVSLLDRYLAQQANFSGSKAASVSGAEMTAADKNNFASQASAIVAATSQPTVVVVELGGNDLCNRSSDADLYSDAVWQGAVQAGLDVLVNHLPDGSTVYLSSVPRVQDLRAVGLAKQAAESGVDCASFWSSFDVCRIATASDTYFDALQERQRRYNEILAEQAAAYNADALTTGVEVVAEYQAVIADSTVSAVGNFAFTPSQINGGDCFHPSISGQNKVAEILWNNNPFR</sequence>
<dbReference type="AlphaFoldDB" id="A0A3L7DY31"/>
<reference evidence="1 2" key="1">
    <citation type="submission" date="2018-07" db="EMBL/GenBank/DDBJ databases">
        <title>Halioglobus sp. genome submission.</title>
        <authorList>
            <person name="Ye M.-Q."/>
            <person name="Du Z.-J."/>
        </authorList>
    </citation>
    <scope>NUCLEOTIDE SEQUENCE [LARGE SCALE GENOMIC DNA]</scope>
    <source>
        <strain evidence="1 2">U0301</strain>
    </source>
</reference>
<dbReference type="Pfam" id="PF00657">
    <property type="entry name" value="Lipase_GDSL"/>
    <property type="match status" value="1"/>
</dbReference>
<organism evidence="1 2">
    <name type="scientific">Seongchinamella sediminis</name>
    <dbReference type="NCBI Taxonomy" id="2283635"/>
    <lineage>
        <taxon>Bacteria</taxon>
        <taxon>Pseudomonadati</taxon>
        <taxon>Pseudomonadota</taxon>
        <taxon>Gammaproteobacteria</taxon>
        <taxon>Cellvibrionales</taxon>
        <taxon>Halieaceae</taxon>
        <taxon>Seongchinamella</taxon>
    </lineage>
</organism>
<comment type="caution">
    <text evidence="1">The sequence shown here is derived from an EMBL/GenBank/DDBJ whole genome shotgun (WGS) entry which is preliminary data.</text>
</comment>
<proteinExistence type="predicted"/>
<dbReference type="EMBL" id="QRAN01000006">
    <property type="protein sequence ID" value="RLQ22498.1"/>
    <property type="molecule type" value="Genomic_DNA"/>
</dbReference>